<dbReference type="GO" id="GO:0140664">
    <property type="term" value="F:ATP-dependent DNA damage sensor activity"/>
    <property type="evidence" value="ECO:0007669"/>
    <property type="project" value="InterPro"/>
</dbReference>
<dbReference type="PANTHER" id="PTHR11361">
    <property type="entry name" value="DNA MISMATCH REPAIR PROTEIN MUTS FAMILY MEMBER"/>
    <property type="match status" value="1"/>
</dbReference>
<dbReference type="GO" id="GO:0005524">
    <property type="term" value="F:ATP binding"/>
    <property type="evidence" value="ECO:0007669"/>
    <property type="project" value="UniProtKB-KW"/>
</dbReference>
<proteinExistence type="predicted"/>
<keyword evidence="1" id="KW-0547">Nucleotide-binding</keyword>
<evidence type="ECO:0000313" key="7">
    <source>
        <dbReference type="Proteomes" id="UP000005551"/>
    </source>
</evidence>
<dbReference type="SUPFAM" id="SSF52540">
    <property type="entry name" value="P-loop containing nucleoside triphosphate hydrolases"/>
    <property type="match status" value="1"/>
</dbReference>
<keyword evidence="2" id="KW-0067">ATP-binding</keyword>
<reference evidence="6 7" key="1">
    <citation type="submission" date="2012-05" db="EMBL/GenBank/DDBJ databases">
        <title>Genome sequence of Nitritalea halalkaliphila LW7.</title>
        <authorList>
            <person name="Jangir P.K."/>
            <person name="Singh A."/>
            <person name="Shivaji S."/>
            <person name="Sharma R."/>
        </authorList>
    </citation>
    <scope>NUCLEOTIDE SEQUENCE [LARGE SCALE GENOMIC DNA]</scope>
    <source>
        <strain evidence="6 7">LW7</strain>
    </source>
</reference>
<dbReference type="InterPro" id="IPR027417">
    <property type="entry name" value="P-loop_NTPase"/>
</dbReference>
<evidence type="ECO:0000259" key="5">
    <source>
        <dbReference type="SMART" id="SM00534"/>
    </source>
</evidence>
<dbReference type="STRING" id="1189621.A3SI_05969"/>
<dbReference type="InterPro" id="IPR045076">
    <property type="entry name" value="MutS"/>
</dbReference>
<accession>I5C7A2</accession>
<dbReference type="AlphaFoldDB" id="I5C7A2"/>
<keyword evidence="4" id="KW-1133">Transmembrane helix</keyword>
<dbReference type="GO" id="GO:0030983">
    <property type="term" value="F:mismatched DNA binding"/>
    <property type="evidence" value="ECO:0007669"/>
    <property type="project" value="InterPro"/>
</dbReference>
<comment type="caution">
    <text evidence="6">The sequence shown here is derived from an EMBL/GenBank/DDBJ whole genome shotgun (WGS) entry which is preliminary data.</text>
</comment>
<sequence length="349" mass="39438">MLALVFKSLKAVADALPDSRQVRRMEQLFVRFRQSSLHQEPALTPFVQVFQQHETAEGIRGISQQVFMLESRFNLVYLIFNFIAWVDFYYLWRYTQWFKRHGKSYVAWREAALELEVLANLALSSVAEGLEGSVEQTADARFTAEGLRHPLLPRERAVANDFSFGPGQKIMLLTGANMSGKTTFMRTVGLSVLLVQVGLRPSAKGVTLGDFYLFTSMRNADNLAESVSSFYAEMARIRTLIERLAAGDRMFFLMDEIMKGTNTEDRIMGSTALIEQLGEGHCQGIISTHDIELSGLAERLSYVVNYSFHSEVRERTIDFDYRLKPGPCPSFNAKKLMELMGVRIGGGRA</sequence>
<evidence type="ECO:0000256" key="4">
    <source>
        <dbReference type="SAM" id="Phobius"/>
    </source>
</evidence>
<evidence type="ECO:0000256" key="2">
    <source>
        <dbReference type="ARBA" id="ARBA00022840"/>
    </source>
</evidence>
<name>I5C7A2_9BACT</name>
<keyword evidence="3" id="KW-0238">DNA-binding</keyword>
<dbReference type="Gene3D" id="3.40.50.300">
    <property type="entry name" value="P-loop containing nucleotide triphosphate hydrolases"/>
    <property type="match status" value="1"/>
</dbReference>
<keyword evidence="7" id="KW-1185">Reference proteome</keyword>
<gene>
    <name evidence="6" type="ORF">A3SI_05969</name>
</gene>
<dbReference type="InterPro" id="IPR000432">
    <property type="entry name" value="DNA_mismatch_repair_MutS_C"/>
</dbReference>
<protein>
    <submittedName>
        <fullName evidence="6">DNA mismatch repair protein MutS domain-containing protein</fullName>
    </submittedName>
</protein>
<evidence type="ECO:0000256" key="3">
    <source>
        <dbReference type="ARBA" id="ARBA00023125"/>
    </source>
</evidence>
<dbReference type="PATRIC" id="fig|1189621.3.peg.1246"/>
<keyword evidence="4" id="KW-0472">Membrane</keyword>
<feature type="transmembrane region" description="Helical" evidence="4">
    <location>
        <begin position="75"/>
        <end position="92"/>
    </location>
</feature>
<dbReference type="GO" id="GO:0006298">
    <property type="term" value="P:mismatch repair"/>
    <property type="evidence" value="ECO:0007669"/>
    <property type="project" value="InterPro"/>
</dbReference>
<dbReference type="GO" id="GO:0005829">
    <property type="term" value="C:cytosol"/>
    <property type="evidence" value="ECO:0007669"/>
    <property type="project" value="TreeGrafter"/>
</dbReference>
<organism evidence="6 7">
    <name type="scientific">Nitritalea halalkaliphila LW7</name>
    <dbReference type="NCBI Taxonomy" id="1189621"/>
    <lineage>
        <taxon>Bacteria</taxon>
        <taxon>Pseudomonadati</taxon>
        <taxon>Bacteroidota</taxon>
        <taxon>Cytophagia</taxon>
        <taxon>Cytophagales</taxon>
        <taxon>Cyclobacteriaceae</taxon>
        <taxon>Nitritalea</taxon>
    </lineage>
</organism>
<evidence type="ECO:0000256" key="1">
    <source>
        <dbReference type="ARBA" id="ARBA00022741"/>
    </source>
</evidence>
<dbReference type="Pfam" id="PF00488">
    <property type="entry name" value="MutS_V"/>
    <property type="match status" value="1"/>
</dbReference>
<evidence type="ECO:0000313" key="6">
    <source>
        <dbReference type="EMBL" id="EIM77704.1"/>
    </source>
</evidence>
<dbReference type="PANTHER" id="PTHR11361:SF99">
    <property type="entry name" value="DNA MISMATCH REPAIR PROTEIN"/>
    <property type="match status" value="1"/>
</dbReference>
<keyword evidence="4" id="KW-0812">Transmembrane</keyword>
<dbReference type="SMART" id="SM00534">
    <property type="entry name" value="MUTSac"/>
    <property type="match status" value="1"/>
</dbReference>
<feature type="domain" description="DNA mismatch repair proteins mutS family" evidence="5">
    <location>
        <begin position="168"/>
        <end position="346"/>
    </location>
</feature>
<dbReference type="Proteomes" id="UP000005551">
    <property type="component" value="Unassembled WGS sequence"/>
</dbReference>
<dbReference type="EMBL" id="AJYA01000013">
    <property type="protein sequence ID" value="EIM77704.1"/>
    <property type="molecule type" value="Genomic_DNA"/>
</dbReference>